<reference evidence="2 3" key="1">
    <citation type="submission" date="2018-11" db="EMBL/GenBank/DDBJ databases">
        <title>Genomic Encyclopedia of Type Strains, Phase IV (KMG-IV): sequencing the most valuable type-strain genomes for metagenomic binning, comparative biology and taxonomic classification.</title>
        <authorList>
            <person name="Goeker M."/>
        </authorList>
    </citation>
    <scope>NUCLEOTIDE SEQUENCE [LARGE SCALE GENOMIC DNA]</scope>
    <source>
        <strain evidence="2 3">DSM 100316</strain>
    </source>
</reference>
<organism evidence="2 3">
    <name type="scientific">Sinobacterium caligoides</name>
    <dbReference type="NCBI Taxonomy" id="933926"/>
    <lineage>
        <taxon>Bacteria</taxon>
        <taxon>Pseudomonadati</taxon>
        <taxon>Pseudomonadota</taxon>
        <taxon>Gammaproteobacteria</taxon>
        <taxon>Cellvibrionales</taxon>
        <taxon>Spongiibacteraceae</taxon>
        <taxon>Sinobacterium</taxon>
    </lineage>
</organism>
<dbReference type="EMBL" id="RKHR01000005">
    <property type="protein sequence ID" value="ROR99930.1"/>
    <property type="molecule type" value="Genomic_DNA"/>
</dbReference>
<dbReference type="RefSeq" id="WP_123712934.1">
    <property type="nucleotide sequence ID" value="NZ_RKHR01000005.1"/>
</dbReference>
<dbReference type="Gene3D" id="2.60.40.4380">
    <property type="entry name" value="Translational regulator CsrA"/>
    <property type="match status" value="1"/>
</dbReference>
<keyword evidence="3" id="KW-1185">Reference proteome</keyword>
<keyword evidence="1" id="KW-0010">Activator</keyword>
<dbReference type="AlphaFoldDB" id="A0A3N2DJF2"/>
<dbReference type="Proteomes" id="UP000275394">
    <property type="component" value="Unassembled WGS sequence"/>
</dbReference>
<dbReference type="GO" id="GO:0006109">
    <property type="term" value="P:regulation of carbohydrate metabolic process"/>
    <property type="evidence" value="ECO:0007669"/>
    <property type="project" value="InterPro"/>
</dbReference>
<evidence type="ECO:0000313" key="2">
    <source>
        <dbReference type="EMBL" id="ROR99930.1"/>
    </source>
</evidence>
<evidence type="ECO:0000313" key="3">
    <source>
        <dbReference type="Proteomes" id="UP000275394"/>
    </source>
</evidence>
<protein>
    <submittedName>
        <fullName evidence="2">Carbon storage regulator CsrA</fullName>
    </submittedName>
</protein>
<proteinExistence type="predicted"/>
<dbReference type="SUPFAM" id="SSF117130">
    <property type="entry name" value="CsrA-like"/>
    <property type="match status" value="1"/>
</dbReference>
<gene>
    <name evidence="2" type="ORF">EDC56_2565</name>
</gene>
<dbReference type="InterPro" id="IPR003751">
    <property type="entry name" value="CsrA"/>
</dbReference>
<dbReference type="InterPro" id="IPR036107">
    <property type="entry name" value="CsrA_sf"/>
</dbReference>
<comment type="caution">
    <text evidence="2">The sequence shown here is derived from an EMBL/GenBank/DDBJ whole genome shotgun (WGS) entry which is preliminary data.</text>
</comment>
<dbReference type="GO" id="GO:0003723">
    <property type="term" value="F:RNA binding"/>
    <property type="evidence" value="ECO:0007669"/>
    <property type="project" value="InterPro"/>
</dbReference>
<evidence type="ECO:0000256" key="1">
    <source>
        <dbReference type="ARBA" id="ARBA00023159"/>
    </source>
</evidence>
<sequence>MLVLTLGNNQRVTIGNAIVEVEQYGHQTRIFITAPPEVPILRADAKVRFSKSQKS</sequence>
<accession>A0A3N2DJF2</accession>
<dbReference type="GO" id="GO:0006402">
    <property type="term" value="P:mRNA catabolic process"/>
    <property type="evidence" value="ECO:0007669"/>
    <property type="project" value="InterPro"/>
</dbReference>
<dbReference type="Pfam" id="PF02599">
    <property type="entry name" value="CsrA"/>
    <property type="match status" value="1"/>
</dbReference>
<name>A0A3N2DJF2_9GAMM</name>